<organism evidence="1 2">
    <name type="scientific">Hallerella succinigenes</name>
    <dbReference type="NCBI Taxonomy" id="1896222"/>
    <lineage>
        <taxon>Bacteria</taxon>
        <taxon>Pseudomonadati</taxon>
        <taxon>Fibrobacterota</taxon>
        <taxon>Fibrobacteria</taxon>
        <taxon>Fibrobacterales</taxon>
        <taxon>Fibrobacteraceae</taxon>
        <taxon>Hallerella</taxon>
    </lineage>
</organism>
<dbReference type="EMBL" id="PGEX01000001">
    <property type="protein sequence ID" value="PJJ42550.1"/>
    <property type="molecule type" value="Genomic_DNA"/>
</dbReference>
<gene>
    <name evidence="1" type="ORF">BGX16_2582</name>
</gene>
<sequence>MKSLLKTETPITTYLSACKILLESEYSTTVVEKVKRELATTKKDGWSNALNGNTELLDIVRRSRKSAWEPYLHWAQTSLWYQNKYC</sequence>
<comment type="caution">
    <text evidence="1">The sequence shown here is derived from an EMBL/GenBank/DDBJ whole genome shotgun (WGS) entry which is preliminary data.</text>
</comment>
<proteinExistence type="predicted"/>
<dbReference type="AlphaFoldDB" id="A0A2M9AA34"/>
<name>A0A2M9AA34_9BACT</name>
<reference evidence="1 2" key="1">
    <citation type="submission" date="2017-11" db="EMBL/GenBank/DDBJ databases">
        <title>Animal gut microbial communities from fecal samples from Wisconsin, USA.</title>
        <authorList>
            <person name="Neumann A."/>
        </authorList>
    </citation>
    <scope>NUCLEOTIDE SEQUENCE [LARGE SCALE GENOMIC DNA]</scope>
    <source>
        <strain evidence="1 2">UWS3</strain>
    </source>
</reference>
<evidence type="ECO:0000313" key="2">
    <source>
        <dbReference type="Proteomes" id="UP000231134"/>
    </source>
</evidence>
<keyword evidence="2" id="KW-1185">Reference proteome</keyword>
<dbReference type="Proteomes" id="UP000231134">
    <property type="component" value="Unassembled WGS sequence"/>
</dbReference>
<evidence type="ECO:0000313" key="1">
    <source>
        <dbReference type="EMBL" id="PJJ42550.1"/>
    </source>
</evidence>
<accession>A0A2M9AA34</accession>
<protein>
    <submittedName>
        <fullName evidence="1">Uncharacterized protein</fullName>
    </submittedName>
</protein>